<comment type="caution">
    <text evidence="1">The sequence shown here is derived from an EMBL/GenBank/DDBJ whole genome shotgun (WGS) entry which is preliminary data.</text>
</comment>
<accession>A0ABW6M3F8</accession>
<dbReference type="RefSeq" id="WP_388105873.1">
    <property type="nucleotide sequence ID" value="NZ_JBIAHM010000004.1"/>
</dbReference>
<protein>
    <submittedName>
        <fullName evidence="1">Uncharacterized protein</fullName>
    </submittedName>
</protein>
<evidence type="ECO:0000313" key="1">
    <source>
        <dbReference type="EMBL" id="MFE9599782.1"/>
    </source>
</evidence>
<keyword evidence="2" id="KW-1185">Reference proteome</keyword>
<gene>
    <name evidence="1" type="ORF">ACFYNQ_14530</name>
</gene>
<dbReference type="EMBL" id="JBIAHM010000004">
    <property type="protein sequence ID" value="MFE9599782.1"/>
    <property type="molecule type" value="Genomic_DNA"/>
</dbReference>
<organism evidence="1 2">
    <name type="scientific">Streptomyces hokutonensis</name>
    <dbReference type="NCBI Taxonomy" id="1306990"/>
    <lineage>
        <taxon>Bacteria</taxon>
        <taxon>Bacillati</taxon>
        <taxon>Actinomycetota</taxon>
        <taxon>Actinomycetes</taxon>
        <taxon>Kitasatosporales</taxon>
        <taxon>Streptomycetaceae</taxon>
        <taxon>Streptomyces</taxon>
    </lineage>
</organism>
<evidence type="ECO:0000313" key="2">
    <source>
        <dbReference type="Proteomes" id="UP001601303"/>
    </source>
</evidence>
<proteinExistence type="predicted"/>
<dbReference type="Proteomes" id="UP001601303">
    <property type="component" value="Unassembled WGS sequence"/>
</dbReference>
<name>A0ABW6M3F8_9ACTN</name>
<reference evidence="1 2" key="1">
    <citation type="submission" date="2024-10" db="EMBL/GenBank/DDBJ databases">
        <title>The Natural Products Discovery Center: Release of the First 8490 Sequenced Strains for Exploring Actinobacteria Biosynthetic Diversity.</title>
        <authorList>
            <person name="Kalkreuter E."/>
            <person name="Kautsar S.A."/>
            <person name="Yang D."/>
            <person name="Bader C.D."/>
            <person name="Teijaro C.N."/>
            <person name="Fluegel L."/>
            <person name="Davis C.M."/>
            <person name="Simpson J.R."/>
            <person name="Lauterbach L."/>
            <person name="Steele A.D."/>
            <person name="Gui C."/>
            <person name="Meng S."/>
            <person name="Li G."/>
            <person name="Viehrig K."/>
            <person name="Ye F."/>
            <person name="Su P."/>
            <person name="Kiefer A.F."/>
            <person name="Nichols A."/>
            <person name="Cepeda A.J."/>
            <person name="Yan W."/>
            <person name="Fan B."/>
            <person name="Jiang Y."/>
            <person name="Adhikari A."/>
            <person name="Zheng C.-J."/>
            <person name="Schuster L."/>
            <person name="Cowan T.M."/>
            <person name="Smanski M.J."/>
            <person name="Chevrette M.G."/>
            <person name="De Carvalho L.P.S."/>
            <person name="Shen B."/>
        </authorList>
    </citation>
    <scope>NUCLEOTIDE SEQUENCE [LARGE SCALE GENOMIC DNA]</scope>
    <source>
        <strain evidence="1 2">NPDC006488</strain>
    </source>
</reference>
<sequence>MSARNRRLPRHRAWPLTTTDIDECLGPFMARVTDLRFLTGQDSGTIVLGAAWIPPIARNYGRGTHSDMVGFRMDVHPVDAAERAATRAVLRAHALPQLHEWIARAIDADETWRLTPHQHYWRLTDGHLTHRDEA</sequence>